<comment type="caution">
    <text evidence="5">The sequence shown here is derived from an EMBL/GenBank/DDBJ whole genome shotgun (WGS) entry which is preliminary data.</text>
</comment>
<proteinExistence type="predicted"/>
<reference evidence="5 6" key="2">
    <citation type="submission" date="2018-06" db="EMBL/GenBank/DDBJ databases">
        <title>Metagenomic assembly of (sub)arctic Cyanobacteria and their associated microbiome from non-axenic cultures.</title>
        <authorList>
            <person name="Baurain D."/>
        </authorList>
    </citation>
    <scope>NUCLEOTIDE SEQUENCE [LARGE SCALE GENOMIC DNA]</scope>
    <source>
        <strain evidence="5">ULC041bin1</strain>
    </source>
</reference>
<evidence type="ECO:0000256" key="2">
    <source>
        <dbReference type="ARBA" id="ARBA00022862"/>
    </source>
</evidence>
<accession>A0A2W4Y963</accession>
<keyword evidence="2" id="KW-0049">Antioxidant</keyword>
<dbReference type="InterPro" id="IPR036249">
    <property type="entry name" value="Thioredoxin-like_sf"/>
</dbReference>
<organism evidence="5 6">
    <name type="scientific">Shackletoniella antarctica</name>
    <dbReference type="NCBI Taxonomy" id="268115"/>
    <lineage>
        <taxon>Bacteria</taxon>
        <taxon>Bacillati</taxon>
        <taxon>Cyanobacteriota</taxon>
        <taxon>Cyanophyceae</taxon>
        <taxon>Oculatellales</taxon>
        <taxon>Oculatellaceae</taxon>
        <taxon>Shackletoniella</taxon>
    </lineage>
</organism>
<dbReference type="GO" id="GO:0004601">
    <property type="term" value="F:peroxidase activity"/>
    <property type="evidence" value="ECO:0007669"/>
    <property type="project" value="UniProtKB-KW"/>
</dbReference>
<dbReference type="PANTHER" id="PTHR43110">
    <property type="entry name" value="THIOL PEROXIDASE"/>
    <property type="match status" value="1"/>
</dbReference>
<evidence type="ECO:0000313" key="5">
    <source>
        <dbReference type="EMBL" id="PZO39698.1"/>
    </source>
</evidence>
<keyword evidence="1" id="KW-0575">Peroxidase</keyword>
<keyword evidence="3" id="KW-0676">Redox-active center</keyword>
<dbReference type="InterPro" id="IPR000866">
    <property type="entry name" value="AhpC/TSA"/>
</dbReference>
<evidence type="ECO:0000256" key="3">
    <source>
        <dbReference type="ARBA" id="ARBA00023284"/>
    </source>
</evidence>
<dbReference type="Pfam" id="PF00578">
    <property type="entry name" value="AhpC-TSA"/>
    <property type="match status" value="1"/>
</dbReference>
<evidence type="ECO:0000256" key="1">
    <source>
        <dbReference type="ARBA" id="ARBA00022559"/>
    </source>
</evidence>
<keyword evidence="1" id="KW-0560">Oxidoreductase</keyword>
<dbReference type="AlphaFoldDB" id="A0A2W4Y963"/>
<dbReference type="PANTHER" id="PTHR43110:SF1">
    <property type="entry name" value="THIOL PEROXIDASE"/>
    <property type="match status" value="1"/>
</dbReference>
<gene>
    <name evidence="5" type="ORF">DCF17_12970</name>
</gene>
<dbReference type="SUPFAM" id="SSF52833">
    <property type="entry name" value="Thioredoxin-like"/>
    <property type="match status" value="1"/>
</dbReference>
<dbReference type="PROSITE" id="PS51352">
    <property type="entry name" value="THIOREDOXIN_2"/>
    <property type="match status" value="1"/>
</dbReference>
<dbReference type="EMBL" id="QBMN01000085">
    <property type="protein sequence ID" value="PZO39698.1"/>
    <property type="molecule type" value="Genomic_DNA"/>
</dbReference>
<name>A0A2W4Y963_9CYAN</name>
<evidence type="ECO:0000259" key="4">
    <source>
        <dbReference type="PROSITE" id="PS51352"/>
    </source>
</evidence>
<protein>
    <submittedName>
        <fullName evidence="5">Alkyl hydroperoxide reductase</fullName>
    </submittedName>
</protein>
<dbReference type="InterPro" id="IPR013766">
    <property type="entry name" value="Thioredoxin_domain"/>
</dbReference>
<evidence type="ECO:0000313" key="6">
    <source>
        <dbReference type="Proteomes" id="UP000249081"/>
    </source>
</evidence>
<dbReference type="Gene3D" id="3.40.30.10">
    <property type="entry name" value="Glutaredoxin"/>
    <property type="match status" value="1"/>
</dbReference>
<reference evidence="6" key="1">
    <citation type="submission" date="2018-04" db="EMBL/GenBank/DDBJ databases">
        <authorList>
            <person name="Cornet L."/>
        </authorList>
    </citation>
    <scope>NUCLEOTIDE SEQUENCE [LARGE SCALE GENOMIC DNA]</scope>
</reference>
<dbReference type="InterPro" id="IPR050455">
    <property type="entry name" value="Tpx_Peroxidase_subfamily"/>
</dbReference>
<dbReference type="Proteomes" id="UP000249081">
    <property type="component" value="Unassembled WGS sequence"/>
</dbReference>
<feature type="domain" description="Thioredoxin" evidence="4">
    <location>
        <begin position="3"/>
        <end position="155"/>
    </location>
</feature>
<sequence length="155" mass="16944">MALPLGQISPDFALWDATHQRTVRLANWRGKQPVVLLFCRVLAELAYSPHQYAYLGAINQAYAQFRNAGAEVLVITSTVQRQGQAIVDDLGLTLPLLSDDSGSTFRAYSTGQGLGAPLPAQFVLDAQGRLRYGHLFSLLHRHASPDTLLTVVESL</sequence>